<dbReference type="EMBL" id="CP003273">
    <property type="protein sequence ID" value="AGL03555.1"/>
    <property type="molecule type" value="Genomic_DNA"/>
</dbReference>
<accession>R4KSK5</accession>
<name>R4KSK5_9FIRM</name>
<dbReference type="SUPFAM" id="SSF48295">
    <property type="entry name" value="TrpR-like"/>
    <property type="match status" value="1"/>
</dbReference>
<dbReference type="PANTHER" id="PTHR34322">
    <property type="entry name" value="TRANSPOSASE, Y1_TNP DOMAIN-CONTAINING"/>
    <property type="match status" value="1"/>
</dbReference>
<dbReference type="GO" id="GO:0043565">
    <property type="term" value="F:sequence-specific DNA binding"/>
    <property type="evidence" value="ECO:0007669"/>
    <property type="project" value="InterPro"/>
</dbReference>
<dbReference type="AlphaFoldDB" id="R4KSK5"/>
<evidence type="ECO:0000313" key="3">
    <source>
        <dbReference type="Proteomes" id="UP000013520"/>
    </source>
</evidence>
<evidence type="ECO:0000259" key="1">
    <source>
        <dbReference type="SMART" id="SM01321"/>
    </source>
</evidence>
<dbReference type="OrthoDB" id="9788881at2"/>
<dbReference type="SMART" id="SM01321">
    <property type="entry name" value="Y1_Tnp"/>
    <property type="match status" value="1"/>
</dbReference>
<dbReference type="PANTHER" id="PTHR34322:SF2">
    <property type="entry name" value="TRANSPOSASE IS200-LIKE DOMAIN-CONTAINING PROTEIN"/>
    <property type="match status" value="1"/>
</dbReference>
<dbReference type="Gene3D" id="1.10.1750.10">
    <property type="match status" value="1"/>
</dbReference>
<gene>
    <name evidence="2" type="ORF">Desgi_4312</name>
</gene>
<reference evidence="2 3" key="1">
    <citation type="submission" date="2012-01" db="EMBL/GenBank/DDBJ databases">
        <title>Complete sequence of Desulfotomaculum gibsoniae DSM 7213.</title>
        <authorList>
            <consortium name="US DOE Joint Genome Institute"/>
            <person name="Lucas S."/>
            <person name="Han J."/>
            <person name="Lapidus A."/>
            <person name="Cheng J.-F."/>
            <person name="Goodwin L."/>
            <person name="Pitluck S."/>
            <person name="Peters L."/>
            <person name="Ovchinnikova G."/>
            <person name="Teshima H."/>
            <person name="Detter J.C."/>
            <person name="Han C."/>
            <person name="Tapia R."/>
            <person name="Land M."/>
            <person name="Hauser L."/>
            <person name="Kyrpides N."/>
            <person name="Ivanova N."/>
            <person name="Pagani I."/>
            <person name="Parshina S."/>
            <person name="Plugge C."/>
            <person name="Muyzer G."/>
            <person name="Kuever J."/>
            <person name="Ivanova A."/>
            <person name="Nazina T."/>
            <person name="Klenk H.-P."/>
            <person name="Brambilla E."/>
            <person name="Spring S."/>
            <person name="Stams A.F."/>
            <person name="Woyke T."/>
        </authorList>
    </citation>
    <scope>NUCLEOTIDE SEQUENCE [LARGE SCALE GENOMIC DNA]</scope>
    <source>
        <strain evidence="2 3">DSM 7213</strain>
    </source>
</reference>
<dbReference type="KEGG" id="dgi:Desgi_4312"/>
<sequence length="301" mass="34817">MPRQPRLHLPGAFYHVMARGNRKQYIFKEKEDYITYLRLMRHYSQRYNVEVHGYALMPNHVHMLLKMGETPLAKFMQGLQQTYTQYFNKEQQLVGHVFQGRYKSIYVDTDEYLLDLIRYIHLNPVKAGLVDEPTKYTWSSCKSYFYNVQSFIKTGFIKQLLAAYGGTVIDDYQLMSESIPRPESSAEAGQFSARVLKETVEVSSPEKCPRHPSMLQHSLEDIMDRLCLDLDVQPELVLGTGRGSRAVLARRLFAYLACRQAGHRLRDVARYLGCSEVTTSKSVKWVEQHKGSGLNFLKLTT</sequence>
<dbReference type="InterPro" id="IPR002686">
    <property type="entry name" value="Transposase_17"/>
</dbReference>
<proteinExistence type="predicted"/>
<feature type="domain" description="Transposase IS200-like" evidence="1">
    <location>
        <begin position="9"/>
        <end position="123"/>
    </location>
</feature>
<keyword evidence="3" id="KW-1185">Reference proteome</keyword>
<dbReference type="InterPro" id="IPR036515">
    <property type="entry name" value="Transposase_17_sf"/>
</dbReference>
<dbReference type="InterPro" id="IPR010921">
    <property type="entry name" value="Trp_repressor/repl_initiator"/>
</dbReference>
<dbReference type="GO" id="GO:0006313">
    <property type="term" value="P:DNA transposition"/>
    <property type="evidence" value="ECO:0007669"/>
    <property type="project" value="InterPro"/>
</dbReference>
<dbReference type="HOGENOM" id="CLU_068226_0_1_9"/>
<dbReference type="RefSeq" id="WP_006521389.1">
    <property type="nucleotide sequence ID" value="NC_021184.1"/>
</dbReference>
<dbReference type="Proteomes" id="UP000013520">
    <property type="component" value="Chromosome"/>
</dbReference>
<dbReference type="Gene3D" id="3.30.70.1290">
    <property type="entry name" value="Transposase IS200-like"/>
    <property type="match status" value="1"/>
</dbReference>
<dbReference type="eggNOG" id="COG1943">
    <property type="taxonomic scope" value="Bacteria"/>
</dbReference>
<dbReference type="SUPFAM" id="SSF143422">
    <property type="entry name" value="Transposase IS200-like"/>
    <property type="match status" value="1"/>
</dbReference>
<evidence type="ECO:0000313" key="2">
    <source>
        <dbReference type="EMBL" id="AGL03555.1"/>
    </source>
</evidence>
<dbReference type="Pfam" id="PF01797">
    <property type="entry name" value="Y1_Tnp"/>
    <property type="match status" value="1"/>
</dbReference>
<dbReference type="GO" id="GO:0004803">
    <property type="term" value="F:transposase activity"/>
    <property type="evidence" value="ECO:0007669"/>
    <property type="project" value="InterPro"/>
</dbReference>
<organism evidence="2 3">
    <name type="scientific">Desulfoscipio gibsoniae DSM 7213</name>
    <dbReference type="NCBI Taxonomy" id="767817"/>
    <lineage>
        <taxon>Bacteria</taxon>
        <taxon>Bacillati</taxon>
        <taxon>Bacillota</taxon>
        <taxon>Clostridia</taxon>
        <taxon>Eubacteriales</taxon>
        <taxon>Desulfallaceae</taxon>
        <taxon>Desulfoscipio</taxon>
    </lineage>
</organism>
<dbReference type="eggNOG" id="COG0593">
    <property type="taxonomic scope" value="Bacteria"/>
</dbReference>
<protein>
    <submittedName>
        <fullName evidence="2">Transposase</fullName>
    </submittedName>
</protein>